<feature type="domain" description="Methyltransferase" evidence="1">
    <location>
        <begin position="47"/>
        <end position="142"/>
    </location>
</feature>
<evidence type="ECO:0000313" key="3">
    <source>
        <dbReference type="Proteomes" id="UP000468443"/>
    </source>
</evidence>
<accession>A0A6P0U978</accession>
<proteinExistence type="predicted"/>
<keyword evidence="2" id="KW-0489">Methyltransferase</keyword>
<keyword evidence="2" id="KW-0808">Transferase</keyword>
<gene>
    <name evidence="2" type="ORF">GWK09_04250</name>
</gene>
<dbReference type="Pfam" id="PF13649">
    <property type="entry name" value="Methyltransf_25"/>
    <property type="match status" value="1"/>
</dbReference>
<dbReference type="Proteomes" id="UP000468443">
    <property type="component" value="Unassembled WGS sequence"/>
</dbReference>
<name>A0A6P0U978_9FLAO</name>
<dbReference type="RefSeq" id="WP_163691757.1">
    <property type="nucleotide sequence ID" value="NZ_FXTW01000001.1"/>
</dbReference>
<dbReference type="SUPFAM" id="SSF53335">
    <property type="entry name" value="S-adenosyl-L-methionine-dependent methyltransferases"/>
    <property type="match status" value="1"/>
</dbReference>
<dbReference type="GO" id="GO:0032259">
    <property type="term" value="P:methylation"/>
    <property type="evidence" value="ECO:0007669"/>
    <property type="project" value="UniProtKB-KW"/>
</dbReference>
<keyword evidence="3" id="KW-1185">Reference proteome</keyword>
<dbReference type="GO" id="GO:0008168">
    <property type="term" value="F:methyltransferase activity"/>
    <property type="evidence" value="ECO:0007669"/>
    <property type="project" value="UniProtKB-KW"/>
</dbReference>
<evidence type="ECO:0000313" key="2">
    <source>
        <dbReference type="EMBL" id="NER09714.1"/>
    </source>
</evidence>
<evidence type="ECO:0000259" key="1">
    <source>
        <dbReference type="Pfam" id="PF13649"/>
    </source>
</evidence>
<dbReference type="AlphaFoldDB" id="A0A6P0U978"/>
<reference evidence="2 3" key="1">
    <citation type="submission" date="2020-01" db="EMBL/GenBank/DDBJ databases">
        <title>Muriicola jejuensis KCTC 22299.</title>
        <authorList>
            <person name="Wang G."/>
        </authorList>
    </citation>
    <scope>NUCLEOTIDE SEQUENCE [LARGE SCALE GENOMIC DNA]</scope>
    <source>
        <strain evidence="2 3">KCTC 22299</strain>
    </source>
</reference>
<dbReference type="CDD" id="cd02440">
    <property type="entry name" value="AdoMet_MTases"/>
    <property type="match status" value="1"/>
</dbReference>
<protein>
    <submittedName>
        <fullName evidence="2">Methyltransferase domain-containing protein</fullName>
    </submittedName>
</protein>
<dbReference type="PANTHER" id="PTHR12843">
    <property type="entry name" value="PROTEIN-LYSINE N-METHYLTRANSFERASE METTL10"/>
    <property type="match status" value="1"/>
</dbReference>
<dbReference type="PANTHER" id="PTHR12843:SF5">
    <property type="entry name" value="EEF1A LYSINE METHYLTRANSFERASE 2"/>
    <property type="match status" value="1"/>
</dbReference>
<dbReference type="InterPro" id="IPR041698">
    <property type="entry name" value="Methyltransf_25"/>
</dbReference>
<dbReference type="Gene3D" id="3.40.50.150">
    <property type="entry name" value="Vaccinia Virus protein VP39"/>
    <property type="match status" value="1"/>
</dbReference>
<comment type="caution">
    <text evidence="2">The sequence shown here is derived from an EMBL/GenBank/DDBJ whole genome shotgun (WGS) entry which is preliminary data.</text>
</comment>
<sequence length="210" mass="24096">MNNFDRKAHWERVYQTKELKDAGWYQPVPKTSLDFIEAIKLPLDSRIIDIGGGDSLLVDHLLKLGYRDVTILDISETAIERAKARLGDLSGMVKWVVSDVSNFRPSGVFDFWHDRATFHFLTDKSEISNYVETARQSIRPEGILFIGTFSDRGPKSCSGIEIRQYSALSMSELFKKYFKNIQCFTVDHKTPSGNLQNYVFCGFKRLKENP</sequence>
<dbReference type="EMBL" id="JAABOP010000001">
    <property type="protein sequence ID" value="NER09714.1"/>
    <property type="molecule type" value="Genomic_DNA"/>
</dbReference>
<dbReference type="InterPro" id="IPR029063">
    <property type="entry name" value="SAM-dependent_MTases_sf"/>
</dbReference>
<organism evidence="2 3">
    <name type="scientific">Muriicola jejuensis</name>
    <dbReference type="NCBI Taxonomy" id="504488"/>
    <lineage>
        <taxon>Bacteria</taxon>
        <taxon>Pseudomonadati</taxon>
        <taxon>Bacteroidota</taxon>
        <taxon>Flavobacteriia</taxon>
        <taxon>Flavobacteriales</taxon>
        <taxon>Flavobacteriaceae</taxon>
        <taxon>Muriicola</taxon>
    </lineage>
</organism>